<name>A0A418NMK5_9SPHN</name>
<reference evidence="1 2" key="1">
    <citation type="submission" date="2018-08" db="EMBL/GenBank/DDBJ databases">
        <title>Altererythrobacter sp.Ery1 and Ery12, the genome sequencing of novel strains in genus Alterythrobacter.</title>
        <authorList>
            <person name="Cheng H."/>
            <person name="Wu Y.-H."/>
            <person name="Fang C."/>
            <person name="Xu X.-W."/>
        </authorList>
    </citation>
    <scope>NUCLEOTIDE SEQUENCE [LARGE SCALE GENOMIC DNA]</scope>
    <source>
        <strain evidence="1 2">Ery1</strain>
    </source>
</reference>
<accession>A0A418NMK5</accession>
<sequence length="327" mass="36259">MLIDFRVEDRAYQVWQGGRFTSGSVVSVNAMTYPVASIAFDHPVDIESALDRVWEWRRFYAQMAMSPLPLEAIAVRGSLDVKAPTANLYLPNIDQHPVEADGLNKLSPRHLALNFWKDRQALSDCMTKWLECENDRRRFRVRVDRVIERMNRRVDPNDLVEIGSAVDSLSTLAANLQLPNGVLSKMVDAAHAVAEEGKAGIDRDRISGLLGSLQRPSLAKRFTGLGAEIDPPLEKKDVDLLAKTAAQIRNASAHGGAISDQIQPRVAPAIQAITALCVRFDLETCGFPSRSSADARVISKVRFDDGLNHLKSLERKVEQKPVSLLTK</sequence>
<organism evidence="1 2">
    <name type="scientific">Pelagerythrobacter aerophilus</name>
    <dbReference type="NCBI Taxonomy" id="2306995"/>
    <lineage>
        <taxon>Bacteria</taxon>
        <taxon>Pseudomonadati</taxon>
        <taxon>Pseudomonadota</taxon>
        <taxon>Alphaproteobacteria</taxon>
        <taxon>Sphingomonadales</taxon>
        <taxon>Erythrobacteraceae</taxon>
        <taxon>Pelagerythrobacter</taxon>
    </lineage>
</organism>
<dbReference type="AlphaFoldDB" id="A0A418NMK5"/>
<keyword evidence="2" id="KW-1185">Reference proteome</keyword>
<evidence type="ECO:0000313" key="2">
    <source>
        <dbReference type="Proteomes" id="UP000285092"/>
    </source>
</evidence>
<proteinExistence type="predicted"/>
<comment type="caution">
    <text evidence="1">The sequence shown here is derived from an EMBL/GenBank/DDBJ whole genome shotgun (WGS) entry which is preliminary data.</text>
</comment>
<gene>
    <name evidence="1" type="ORF">D2V04_00330</name>
</gene>
<evidence type="ECO:0000313" key="1">
    <source>
        <dbReference type="EMBL" id="RIV81533.1"/>
    </source>
</evidence>
<protein>
    <recommendedName>
        <fullName evidence="3">ApeA N-terminal domain-containing protein</fullName>
    </recommendedName>
</protein>
<dbReference type="EMBL" id="QXFK01000003">
    <property type="protein sequence ID" value="RIV81533.1"/>
    <property type="molecule type" value="Genomic_DNA"/>
</dbReference>
<dbReference type="Proteomes" id="UP000285092">
    <property type="component" value="Unassembled WGS sequence"/>
</dbReference>
<evidence type="ECO:0008006" key="3">
    <source>
        <dbReference type="Google" id="ProtNLM"/>
    </source>
</evidence>